<dbReference type="EC" id="6.3.4.19" evidence="1"/>
<sequence length="433" mass="47687">MLKVDLGVLPLVELNRLFAPIEKEAAIAIAVSGGKDSLALLLLVYAWQIQVFSEQEVHVYTLDHGLRAEGEKETQFVKSVAGELGIRTTILRWDGDKPENGIQAGARAARYRLIGEAMKKDGVGVLLTGHHRKDQAETVLMRLAHSSGLKGLGGMRPLSQLQEVMVFRPLLDMEPEFLEQVVKKSGLTPIDDPSNSNEDFERVRWRRQLPALFELGLSDTVLARFALRAQRADQALDLFARSQFDQLVSQNMFGGFQVELAALNEQPEEIAIRIIGEMVRRIAKTSGKLSQLEDLQKQLGSAHFAGKTLNGSVFVKQKGLLLGFRELVRIDKGAQKLAPGSKMIWDQRFEIDNSGTTELSVEGGGEMTRPEVEEFVGSQVKEPMSCIKGAPVVRDIDQKIVALGTLSRSSAVVVSNLQGYGQDNSADQLTLKC</sequence>
<organism evidence="8">
    <name type="scientific">hydrothermal vent metagenome</name>
    <dbReference type="NCBI Taxonomy" id="652676"/>
    <lineage>
        <taxon>unclassified sequences</taxon>
        <taxon>metagenomes</taxon>
        <taxon>ecological metagenomes</taxon>
    </lineage>
</organism>
<protein>
    <recommendedName>
        <fullName evidence="1">tRNA(Ile)-lysidine synthetase</fullName>
        <ecNumber evidence="1">6.3.4.19</ecNumber>
    </recommendedName>
</protein>
<gene>
    <name evidence="8" type="ORF">MNBD_ALPHA12-1167</name>
</gene>
<dbReference type="CDD" id="cd01992">
    <property type="entry name" value="TilS_N"/>
    <property type="match status" value="1"/>
</dbReference>
<evidence type="ECO:0000256" key="4">
    <source>
        <dbReference type="ARBA" id="ARBA00022741"/>
    </source>
</evidence>
<evidence type="ECO:0000256" key="6">
    <source>
        <dbReference type="ARBA" id="ARBA00048539"/>
    </source>
</evidence>
<dbReference type="InterPro" id="IPR012795">
    <property type="entry name" value="tRNA_Ile_lys_synt_N"/>
</dbReference>
<dbReference type="PANTHER" id="PTHR43033:SF1">
    <property type="entry name" value="TRNA(ILE)-LYSIDINE SYNTHASE-RELATED"/>
    <property type="match status" value="1"/>
</dbReference>
<comment type="catalytic activity">
    <reaction evidence="6">
        <text>cytidine(34) in tRNA(Ile2) + L-lysine + ATP = lysidine(34) in tRNA(Ile2) + AMP + diphosphate + H(+)</text>
        <dbReference type="Rhea" id="RHEA:43744"/>
        <dbReference type="Rhea" id="RHEA-COMP:10625"/>
        <dbReference type="Rhea" id="RHEA-COMP:10670"/>
        <dbReference type="ChEBI" id="CHEBI:15378"/>
        <dbReference type="ChEBI" id="CHEBI:30616"/>
        <dbReference type="ChEBI" id="CHEBI:32551"/>
        <dbReference type="ChEBI" id="CHEBI:33019"/>
        <dbReference type="ChEBI" id="CHEBI:82748"/>
        <dbReference type="ChEBI" id="CHEBI:83665"/>
        <dbReference type="ChEBI" id="CHEBI:456215"/>
        <dbReference type="EC" id="6.3.4.19"/>
    </reaction>
</comment>
<proteinExistence type="inferred from homology"/>
<dbReference type="GO" id="GO:0032267">
    <property type="term" value="F:tRNA(Ile)-lysidine synthase activity"/>
    <property type="evidence" value="ECO:0007669"/>
    <property type="project" value="UniProtKB-EC"/>
</dbReference>
<dbReference type="Gene3D" id="3.40.50.620">
    <property type="entry name" value="HUPs"/>
    <property type="match status" value="1"/>
</dbReference>
<dbReference type="EMBL" id="UOEO01000086">
    <property type="protein sequence ID" value="VAW18209.1"/>
    <property type="molecule type" value="Genomic_DNA"/>
</dbReference>
<dbReference type="InterPro" id="IPR012094">
    <property type="entry name" value="tRNA_Ile_lys_synt"/>
</dbReference>
<evidence type="ECO:0000259" key="7">
    <source>
        <dbReference type="Pfam" id="PF01171"/>
    </source>
</evidence>
<evidence type="ECO:0000256" key="3">
    <source>
        <dbReference type="ARBA" id="ARBA00022694"/>
    </source>
</evidence>
<dbReference type="AlphaFoldDB" id="A0A3B0U1B3"/>
<evidence type="ECO:0000313" key="8">
    <source>
        <dbReference type="EMBL" id="VAW18209.1"/>
    </source>
</evidence>
<dbReference type="HAMAP" id="MF_01161">
    <property type="entry name" value="tRNA_Ile_lys_synt"/>
    <property type="match status" value="1"/>
</dbReference>
<reference evidence="8" key="1">
    <citation type="submission" date="2018-06" db="EMBL/GenBank/DDBJ databases">
        <authorList>
            <person name="Zhirakovskaya E."/>
        </authorList>
    </citation>
    <scope>NUCLEOTIDE SEQUENCE</scope>
</reference>
<dbReference type="Pfam" id="PF01171">
    <property type="entry name" value="ATP_bind_3"/>
    <property type="match status" value="1"/>
</dbReference>
<dbReference type="GO" id="GO:0008033">
    <property type="term" value="P:tRNA processing"/>
    <property type="evidence" value="ECO:0007669"/>
    <property type="project" value="UniProtKB-KW"/>
</dbReference>
<feature type="domain" description="tRNA(Ile)-lysidine/2-thiocytidine synthase N-terminal" evidence="7">
    <location>
        <begin position="27"/>
        <end position="207"/>
    </location>
</feature>
<dbReference type="InterPro" id="IPR014729">
    <property type="entry name" value="Rossmann-like_a/b/a_fold"/>
</dbReference>
<keyword evidence="4" id="KW-0547">Nucleotide-binding</keyword>
<keyword evidence="3" id="KW-0819">tRNA processing</keyword>
<accession>A0A3B0U1B3</accession>
<dbReference type="SUPFAM" id="SSF52402">
    <property type="entry name" value="Adenine nucleotide alpha hydrolases-like"/>
    <property type="match status" value="1"/>
</dbReference>
<dbReference type="InterPro" id="IPR011063">
    <property type="entry name" value="TilS/TtcA_N"/>
</dbReference>
<dbReference type="PANTHER" id="PTHR43033">
    <property type="entry name" value="TRNA(ILE)-LYSIDINE SYNTHASE-RELATED"/>
    <property type="match status" value="1"/>
</dbReference>
<keyword evidence="5" id="KW-0067">ATP-binding</keyword>
<evidence type="ECO:0000256" key="1">
    <source>
        <dbReference type="ARBA" id="ARBA00013267"/>
    </source>
</evidence>
<dbReference type="GO" id="GO:0005524">
    <property type="term" value="F:ATP binding"/>
    <property type="evidence" value="ECO:0007669"/>
    <property type="project" value="UniProtKB-KW"/>
</dbReference>
<evidence type="ECO:0000256" key="2">
    <source>
        <dbReference type="ARBA" id="ARBA00022598"/>
    </source>
</evidence>
<evidence type="ECO:0000256" key="5">
    <source>
        <dbReference type="ARBA" id="ARBA00022840"/>
    </source>
</evidence>
<name>A0A3B0U1B3_9ZZZZ</name>
<keyword evidence="2 8" id="KW-0436">Ligase</keyword>
<dbReference type="NCBIfam" id="TIGR02432">
    <property type="entry name" value="lysidine_TilS_N"/>
    <property type="match status" value="1"/>
</dbReference>